<name>A0A649VTV3_9CAUD</name>
<keyword evidence="2" id="KW-1185">Reference proteome</keyword>
<gene>
    <name evidence="1" type="primary">133</name>
    <name evidence="1" type="ORF">SEA_STORMAGEDDON_133</name>
</gene>
<reference evidence="1 2" key="1">
    <citation type="submission" date="2019-10" db="EMBL/GenBank/DDBJ databases">
        <authorList>
            <person name="Garlena R.A."/>
            <person name="Russell D.A."/>
            <person name="Pope W.H."/>
            <person name="Jacobs-Sera D."/>
            <person name="Hatfull G.F."/>
        </authorList>
    </citation>
    <scope>NUCLEOTIDE SEQUENCE [LARGE SCALE GENOMIC DNA]</scope>
</reference>
<evidence type="ECO:0000313" key="2">
    <source>
        <dbReference type="Proteomes" id="UP000423065"/>
    </source>
</evidence>
<proteinExistence type="predicted"/>
<sequence>MCIFSGVRAAGRSSTRRTNTMSDMTVGELIELLQQYDEDATVRLATQPNYPLEYRLAGVADAGQVAEVQGDEPDDDTPNVVYLAEGSQVGYASKAIWDAAGW</sequence>
<protein>
    <submittedName>
        <fullName evidence="1">Uncharacterized protein</fullName>
    </submittedName>
</protein>
<evidence type="ECO:0000313" key="1">
    <source>
        <dbReference type="EMBL" id="QGJ94993.1"/>
    </source>
</evidence>
<dbReference type="EMBL" id="MN586040">
    <property type="protein sequence ID" value="QGJ94993.1"/>
    <property type="molecule type" value="Genomic_DNA"/>
</dbReference>
<dbReference type="Proteomes" id="UP000423065">
    <property type="component" value="Segment"/>
</dbReference>
<organism evidence="1 2">
    <name type="scientific">Gordonia phage Stormageddon</name>
    <dbReference type="NCBI Taxonomy" id="2656541"/>
    <lineage>
        <taxon>Viruses</taxon>
        <taxon>Duplodnaviria</taxon>
        <taxon>Heunggongvirae</taxon>
        <taxon>Uroviricota</taxon>
        <taxon>Caudoviricetes</taxon>
        <taxon>Stormageddonvirus</taxon>
        <taxon>Stormageddonvirus Stormageddon</taxon>
    </lineage>
</organism>
<dbReference type="GeneID" id="64766840"/>
<dbReference type="KEGG" id="vg:64766840"/>
<accession>A0A649VTV3</accession>
<dbReference type="RefSeq" id="YP_010059608.1">
    <property type="nucleotide sequence ID" value="NC_054726.1"/>
</dbReference>